<dbReference type="EMBL" id="JARJBC010000028">
    <property type="protein sequence ID" value="MDF3293615.1"/>
    <property type="molecule type" value="Genomic_DNA"/>
</dbReference>
<organism evidence="2 3">
    <name type="scientific">Streptomyces silvisoli</name>
    <dbReference type="NCBI Taxonomy" id="3034235"/>
    <lineage>
        <taxon>Bacteria</taxon>
        <taxon>Bacillati</taxon>
        <taxon>Actinomycetota</taxon>
        <taxon>Actinomycetes</taxon>
        <taxon>Kitasatosporales</taxon>
        <taxon>Streptomycetaceae</taxon>
        <taxon>Streptomyces</taxon>
    </lineage>
</organism>
<dbReference type="GO" id="GO:0004519">
    <property type="term" value="F:endonuclease activity"/>
    <property type="evidence" value="ECO:0007669"/>
    <property type="project" value="UniProtKB-KW"/>
</dbReference>
<accession>A0ABT5ZUW1</accession>
<keyword evidence="2" id="KW-0255">Endonuclease</keyword>
<dbReference type="InterPro" id="IPR011856">
    <property type="entry name" value="tRNA_endonuc-like_dom_sf"/>
</dbReference>
<gene>
    <name evidence="2" type="ORF">P3G67_31250</name>
</gene>
<comment type="caution">
    <text evidence="2">The sequence shown here is derived from an EMBL/GenBank/DDBJ whole genome shotgun (WGS) entry which is preliminary data.</text>
</comment>
<evidence type="ECO:0000313" key="3">
    <source>
        <dbReference type="Proteomes" id="UP001216579"/>
    </source>
</evidence>
<proteinExistence type="predicted"/>
<keyword evidence="3" id="KW-1185">Reference proteome</keyword>
<dbReference type="Proteomes" id="UP001216579">
    <property type="component" value="Unassembled WGS sequence"/>
</dbReference>
<evidence type="ECO:0000313" key="2">
    <source>
        <dbReference type="EMBL" id="MDF3293615.1"/>
    </source>
</evidence>
<sequence>MNDMGRIGARCDLKLLRIEGGRAVEVAGRTVALEGHLQRIIERNMGVILGIRFLASEYSTGPWHRGRIDTLGLDENGTPVIVEYKRTSDQGVITQAVSYLSWLRASRHEFQALVKRELGDAAADSIDRRHPRVVCIAADFTRHDRFAVHPWVTASTACATASSLLAC</sequence>
<evidence type="ECO:0000259" key="1">
    <source>
        <dbReference type="Pfam" id="PF01939"/>
    </source>
</evidence>
<dbReference type="RefSeq" id="WP_276096503.1">
    <property type="nucleotide sequence ID" value="NZ_JARJBC010000028.1"/>
</dbReference>
<dbReference type="Pfam" id="PF01939">
    <property type="entry name" value="NucS_C"/>
    <property type="match status" value="1"/>
</dbReference>
<keyword evidence="2" id="KW-0378">Hydrolase</keyword>
<protein>
    <submittedName>
        <fullName evidence="2">Endonuclease NucS</fullName>
    </submittedName>
</protein>
<feature type="domain" description="Endonuclease NucS C-terminal" evidence="1">
    <location>
        <begin position="34"/>
        <end position="108"/>
    </location>
</feature>
<name>A0ABT5ZUW1_9ACTN</name>
<dbReference type="InterPro" id="IPR048301">
    <property type="entry name" value="NucS_C"/>
</dbReference>
<keyword evidence="2" id="KW-0540">Nuclease</keyword>
<reference evidence="2 3" key="1">
    <citation type="submission" date="2023-03" db="EMBL/GenBank/DDBJ databases">
        <title>Draft genome sequence of Streptomyces sp. RB6PN23 isolated from peat swamp forest in Thailand.</title>
        <authorList>
            <person name="Klaysubun C."/>
            <person name="Duangmal K."/>
        </authorList>
    </citation>
    <scope>NUCLEOTIDE SEQUENCE [LARGE SCALE GENOMIC DNA]</scope>
    <source>
        <strain evidence="2 3">RB6PN23</strain>
    </source>
</reference>
<dbReference type="Gene3D" id="3.40.1350.10">
    <property type="match status" value="1"/>
</dbReference>